<dbReference type="HOGENOM" id="CLU_102357_0_0_1"/>
<dbReference type="Proteomes" id="UP000008022">
    <property type="component" value="Unassembled WGS sequence"/>
</dbReference>
<organism evidence="1 2">
    <name type="scientific">Oryza rufipogon</name>
    <name type="common">Brownbeard rice</name>
    <name type="synonym">Asian wild rice</name>
    <dbReference type="NCBI Taxonomy" id="4529"/>
    <lineage>
        <taxon>Eukaryota</taxon>
        <taxon>Viridiplantae</taxon>
        <taxon>Streptophyta</taxon>
        <taxon>Embryophyta</taxon>
        <taxon>Tracheophyta</taxon>
        <taxon>Spermatophyta</taxon>
        <taxon>Magnoliopsida</taxon>
        <taxon>Liliopsida</taxon>
        <taxon>Poales</taxon>
        <taxon>Poaceae</taxon>
        <taxon>BOP clade</taxon>
        <taxon>Oryzoideae</taxon>
        <taxon>Oryzeae</taxon>
        <taxon>Oryzinae</taxon>
        <taxon>Oryza</taxon>
    </lineage>
</organism>
<evidence type="ECO:0000313" key="1">
    <source>
        <dbReference type="EnsemblPlants" id="ORUFI12G10630.1"/>
    </source>
</evidence>
<dbReference type="AlphaFoldDB" id="A0A0E0RGD5"/>
<name>A0A0E0RGD5_ORYRU</name>
<protein>
    <submittedName>
        <fullName evidence="1">Uncharacterized protein</fullName>
    </submittedName>
</protein>
<sequence length="224" mass="25320">MAEGLSLLIVGCETVEMHAHGNGTITVATKCDMDAGPKQREAASDGRGEDEGALRSRFGTWDSWWSSVPGHPMTAHDRVAPGTRWFLGRNSVEQRGDDPSVHEQQKNMGRWYMQRRTTMTCFVICKWNHDHVHTQDDKLGRKKMMKEVDVGQPSSLRLRRWHRLEVPRQWSVPSTIASSNNSRTMAYKRSGRASMLQHGVAGAVVWWLNKEEGKRGAAAIREIV</sequence>
<evidence type="ECO:0000313" key="2">
    <source>
        <dbReference type="Proteomes" id="UP000008022"/>
    </source>
</evidence>
<reference evidence="1" key="2">
    <citation type="submission" date="2015-06" db="UniProtKB">
        <authorList>
            <consortium name="EnsemblPlants"/>
        </authorList>
    </citation>
    <scope>IDENTIFICATION</scope>
</reference>
<proteinExistence type="predicted"/>
<dbReference type="Gramene" id="ORUFI12G10630.1">
    <property type="protein sequence ID" value="ORUFI12G10630.1"/>
    <property type="gene ID" value="ORUFI12G10630"/>
</dbReference>
<accession>A0A0E0RGD5</accession>
<reference evidence="2" key="1">
    <citation type="submission" date="2013-06" db="EMBL/GenBank/DDBJ databases">
        <authorList>
            <person name="Zhao Q."/>
        </authorList>
    </citation>
    <scope>NUCLEOTIDE SEQUENCE</scope>
    <source>
        <strain evidence="2">cv. W1943</strain>
    </source>
</reference>
<dbReference type="EnsemblPlants" id="ORUFI12G10630.1">
    <property type="protein sequence ID" value="ORUFI12G10630.1"/>
    <property type="gene ID" value="ORUFI12G10630"/>
</dbReference>
<keyword evidence="2" id="KW-1185">Reference proteome</keyword>